<dbReference type="InterPro" id="IPR014840">
    <property type="entry name" value="HRD"/>
</dbReference>
<feature type="domain" description="Hpc2-related" evidence="2">
    <location>
        <begin position="166"/>
        <end position="194"/>
    </location>
</feature>
<protein>
    <recommendedName>
        <fullName evidence="2">Hpc2-related domain-containing protein</fullName>
    </recommendedName>
</protein>
<organism evidence="3 4">
    <name type="scientific">Danionella cerebrum</name>
    <dbReference type="NCBI Taxonomy" id="2873325"/>
    <lineage>
        <taxon>Eukaryota</taxon>
        <taxon>Metazoa</taxon>
        <taxon>Chordata</taxon>
        <taxon>Craniata</taxon>
        <taxon>Vertebrata</taxon>
        <taxon>Euteleostomi</taxon>
        <taxon>Actinopterygii</taxon>
        <taxon>Neopterygii</taxon>
        <taxon>Teleostei</taxon>
        <taxon>Ostariophysi</taxon>
        <taxon>Cypriniformes</taxon>
        <taxon>Danionidae</taxon>
        <taxon>Danioninae</taxon>
        <taxon>Danionella</taxon>
    </lineage>
</organism>
<reference evidence="3 4" key="1">
    <citation type="journal article" date="2019" name="Sci. Data">
        <title>Hybrid genome assembly and annotation of Danionella translucida.</title>
        <authorList>
            <person name="Kadobianskyi M."/>
            <person name="Schulze L."/>
            <person name="Schuelke M."/>
            <person name="Judkewitz B."/>
        </authorList>
    </citation>
    <scope>NUCLEOTIDE SEQUENCE [LARGE SCALE GENOMIC DNA]</scope>
    <source>
        <strain evidence="3 4">Bolton</strain>
    </source>
</reference>
<dbReference type="EMBL" id="SRMA01027315">
    <property type="protein sequence ID" value="TRY55616.1"/>
    <property type="molecule type" value="Genomic_DNA"/>
</dbReference>
<proteinExistence type="predicted"/>
<comment type="caution">
    <text evidence="3">The sequence shown here is derived from an EMBL/GenBank/DDBJ whole genome shotgun (WGS) entry which is preliminary data.</text>
</comment>
<evidence type="ECO:0000259" key="2">
    <source>
        <dbReference type="Pfam" id="PF08729"/>
    </source>
</evidence>
<dbReference type="Pfam" id="PF08729">
    <property type="entry name" value="HUN"/>
    <property type="match status" value="1"/>
</dbReference>
<evidence type="ECO:0000313" key="4">
    <source>
        <dbReference type="Proteomes" id="UP000316079"/>
    </source>
</evidence>
<dbReference type="STRING" id="623744.A0A553MR02"/>
<accession>A0A553MR02</accession>
<dbReference type="OrthoDB" id="68076at2759"/>
<sequence length="211" mass="23611">MAEPRKVQFVTLPVLSSGLGNDGRRRRLEDDGATEVSLDKESKMKMVGTGATPAGDRGGLIGKRESEEPKGTTVRLNLCLSEPNEENSAEFNYSELVQSQQTQNMQVADLIGLTSFPSQAKKIRTPSTKSSLDPSDPFNDDERERLQVEALAKKFESKYGNYVKRRRKDRMQDLIDIGFGYDESDPFIDNSEAVSRNLPWQQTDIAMAMID</sequence>
<dbReference type="PANTHER" id="PTHR21669:SF10">
    <property type="entry name" value="UBINUCLEIN-2"/>
    <property type="match status" value="1"/>
</dbReference>
<name>A0A553MR02_9TELE</name>
<keyword evidence="4" id="KW-1185">Reference proteome</keyword>
<feature type="region of interest" description="Disordered" evidence="1">
    <location>
        <begin position="15"/>
        <end position="68"/>
    </location>
</feature>
<dbReference type="PANTHER" id="PTHR21669">
    <property type="entry name" value="CAPZ-INTERACTING PROTEIN AND RELATED PROTEINS"/>
    <property type="match status" value="1"/>
</dbReference>
<dbReference type="AlphaFoldDB" id="A0A553MR02"/>
<dbReference type="GO" id="GO:0005634">
    <property type="term" value="C:nucleus"/>
    <property type="evidence" value="ECO:0007669"/>
    <property type="project" value="TreeGrafter"/>
</dbReference>
<evidence type="ECO:0000256" key="1">
    <source>
        <dbReference type="SAM" id="MobiDB-lite"/>
    </source>
</evidence>
<dbReference type="Proteomes" id="UP000316079">
    <property type="component" value="Unassembled WGS sequence"/>
</dbReference>
<dbReference type="GO" id="GO:0006325">
    <property type="term" value="P:chromatin organization"/>
    <property type="evidence" value="ECO:0007669"/>
    <property type="project" value="TreeGrafter"/>
</dbReference>
<gene>
    <name evidence="3" type="ORF">DNTS_021496</name>
</gene>
<feature type="region of interest" description="Disordered" evidence="1">
    <location>
        <begin position="119"/>
        <end position="140"/>
    </location>
</feature>
<evidence type="ECO:0000313" key="3">
    <source>
        <dbReference type="EMBL" id="TRY55616.1"/>
    </source>
</evidence>